<name>A0A839UMN5_9GAMM</name>
<evidence type="ECO:0000259" key="3">
    <source>
        <dbReference type="PROSITE" id="PS50075"/>
    </source>
</evidence>
<dbReference type="InterPro" id="IPR003231">
    <property type="entry name" value="ACP"/>
</dbReference>
<dbReference type="PANTHER" id="PTHR20863:SF76">
    <property type="entry name" value="CARRIER DOMAIN-CONTAINING PROTEIN"/>
    <property type="match status" value="1"/>
</dbReference>
<evidence type="ECO:0000256" key="1">
    <source>
        <dbReference type="ARBA" id="ARBA00022450"/>
    </source>
</evidence>
<dbReference type="GO" id="GO:0005829">
    <property type="term" value="C:cytosol"/>
    <property type="evidence" value="ECO:0007669"/>
    <property type="project" value="TreeGrafter"/>
</dbReference>
<protein>
    <submittedName>
        <fullName evidence="4">Acyl carrier protein</fullName>
    </submittedName>
</protein>
<proteinExistence type="predicted"/>
<dbReference type="Gene3D" id="1.10.1200.10">
    <property type="entry name" value="ACP-like"/>
    <property type="match status" value="1"/>
</dbReference>
<keyword evidence="5" id="KW-1185">Reference proteome</keyword>
<dbReference type="GO" id="GO:0009245">
    <property type="term" value="P:lipid A biosynthetic process"/>
    <property type="evidence" value="ECO:0007669"/>
    <property type="project" value="TreeGrafter"/>
</dbReference>
<evidence type="ECO:0000313" key="5">
    <source>
        <dbReference type="Proteomes" id="UP000559987"/>
    </source>
</evidence>
<comment type="caution">
    <text evidence="4">The sequence shown here is derived from an EMBL/GenBank/DDBJ whole genome shotgun (WGS) entry which is preliminary data.</text>
</comment>
<dbReference type="SUPFAM" id="SSF47336">
    <property type="entry name" value="ACP-like"/>
    <property type="match status" value="1"/>
</dbReference>
<dbReference type="Proteomes" id="UP000559987">
    <property type="component" value="Unassembled WGS sequence"/>
</dbReference>
<dbReference type="PROSITE" id="PS50075">
    <property type="entry name" value="CARRIER"/>
    <property type="match status" value="1"/>
</dbReference>
<dbReference type="AlphaFoldDB" id="A0A839UMN5"/>
<evidence type="ECO:0000256" key="2">
    <source>
        <dbReference type="ARBA" id="ARBA00022553"/>
    </source>
</evidence>
<feature type="domain" description="Carrier" evidence="3">
    <location>
        <begin position="1"/>
        <end position="42"/>
    </location>
</feature>
<dbReference type="RefSeq" id="WP_183910911.1">
    <property type="nucleotide sequence ID" value="NZ_JACHXZ010000003.1"/>
</dbReference>
<dbReference type="GO" id="GO:0000035">
    <property type="term" value="F:acyl binding"/>
    <property type="evidence" value="ECO:0007669"/>
    <property type="project" value="TreeGrafter"/>
</dbReference>
<dbReference type="Pfam" id="PF00550">
    <property type="entry name" value="PP-binding"/>
    <property type="match status" value="1"/>
</dbReference>
<accession>A0A839UMN5</accession>
<dbReference type="InterPro" id="IPR009081">
    <property type="entry name" value="PP-bd_ACP"/>
</dbReference>
<dbReference type="GO" id="GO:0016020">
    <property type="term" value="C:membrane"/>
    <property type="evidence" value="ECO:0007669"/>
    <property type="project" value="GOC"/>
</dbReference>
<keyword evidence="2" id="KW-0597">Phosphoprotein</keyword>
<organism evidence="4 5">
    <name type="scientific">Simiduia aestuariiviva</name>
    <dbReference type="NCBI Taxonomy" id="1510459"/>
    <lineage>
        <taxon>Bacteria</taxon>
        <taxon>Pseudomonadati</taxon>
        <taxon>Pseudomonadota</taxon>
        <taxon>Gammaproteobacteria</taxon>
        <taxon>Cellvibrionales</taxon>
        <taxon>Cellvibrionaceae</taxon>
        <taxon>Simiduia</taxon>
    </lineage>
</organism>
<gene>
    <name evidence="4" type="ORF">FHS30_002652</name>
</gene>
<dbReference type="PANTHER" id="PTHR20863">
    <property type="entry name" value="ACYL CARRIER PROTEIN"/>
    <property type="match status" value="1"/>
</dbReference>
<sequence length="87" mass="9738">MGLDTVELLMEIEEEFNIKISDEDAAGLGVLGDLSRHVVKMAADQRQIDIKFEVVLRKIIDILVSNYGIPREKINSMSHVVDDLGLD</sequence>
<dbReference type="InterPro" id="IPR036736">
    <property type="entry name" value="ACP-like_sf"/>
</dbReference>
<reference evidence="4 5" key="1">
    <citation type="submission" date="2020-08" db="EMBL/GenBank/DDBJ databases">
        <title>Genomic Encyclopedia of Type Strains, Phase III (KMG-III): the genomes of soil and plant-associated and newly described type strains.</title>
        <authorList>
            <person name="Whitman W."/>
        </authorList>
    </citation>
    <scope>NUCLEOTIDE SEQUENCE [LARGE SCALE GENOMIC DNA]</scope>
    <source>
        <strain evidence="4 5">CECT 8571</strain>
    </source>
</reference>
<evidence type="ECO:0000313" key="4">
    <source>
        <dbReference type="EMBL" id="MBB3169444.1"/>
    </source>
</evidence>
<keyword evidence="1" id="KW-0596">Phosphopantetheine</keyword>
<dbReference type="GO" id="GO:0000036">
    <property type="term" value="F:acyl carrier activity"/>
    <property type="evidence" value="ECO:0007669"/>
    <property type="project" value="TreeGrafter"/>
</dbReference>
<dbReference type="EMBL" id="JACHXZ010000003">
    <property type="protein sequence ID" value="MBB3169444.1"/>
    <property type="molecule type" value="Genomic_DNA"/>
</dbReference>